<evidence type="ECO:0000256" key="1">
    <source>
        <dbReference type="ARBA" id="ARBA00001947"/>
    </source>
</evidence>
<evidence type="ECO:0000256" key="2">
    <source>
        <dbReference type="ARBA" id="ARBA00008829"/>
    </source>
</evidence>
<dbReference type="NCBIfam" id="TIGR02033">
    <property type="entry name" value="D-hydantoinase"/>
    <property type="match status" value="1"/>
</dbReference>
<dbReference type="Proteomes" id="UP001203423">
    <property type="component" value="Unassembled WGS sequence"/>
</dbReference>
<accession>A0ABT0LCA4</accession>
<evidence type="ECO:0000256" key="4">
    <source>
        <dbReference type="ARBA" id="ARBA00022801"/>
    </source>
</evidence>
<feature type="domain" description="Amidohydrolase-related" evidence="5">
    <location>
        <begin position="50"/>
        <end position="437"/>
    </location>
</feature>
<dbReference type="Pfam" id="PF01979">
    <property type="entry name" value="Amidohydro_1"/>
    <property type="match status" value="1"/>
</dbReference>
<comment type="similarity">
    <text evidence="2">Belongs to the metallo-dependent hydrolases superfamily. Hydantoinase/dihydropyrimidinase family.</text>
</comment>
<gene>
    <name evidence="6" type="primary">hydA</name>
    <name evidence="6" type="ORF">L2764_12720</name>
</gene>
<evidence type="ECO:0000259" key="5">
    <source>
        <dbReference type="Pfam" id="PF01979"/>
    </source>
</evidence>
<dbReference type="InterPro" id="IPR011059">
    <property type="entry name" value="Metal-dep_hydrolase_composite"/>
</dbReference>
<name>A0ABT0LCA4_9GAMM</name>
<dbReference type="PANTHER" id="PTHR11647">
    <property type="entry name" value="HYDRANTOINASE/DIHYDROPYRIMIDINASE FAMILY MEMBER"/>
    <property type="match status" value="1"/>
</dbReference>
<keyword evidence="7" id="KW-1185">Reference proteome</keyword>
<dbReference type="GO" id="GO:0004157">
    <property type="term" value="F:dihydropyrimidinase activity"/>
    <property type="evidence" value="ECO:0007669"/>
    <property type="project" value="UniProtKB-EC"/>
</dbReference>
<organism evidence="6 7">
    <name type="scientific">Shewanella surugensis</name>
    <dbReference type="NCBI Taxonomy" id="212020"/>
    <lineage>
        <taxon>Bacteria</taxon>
        <taxon>Pseudomonadati</taxon>
        <taxon>Pseudomonadota</taxon>
        <taxon>Gammaproteobacteria</taxon>
        <taxon>Alteromonadales</taxon>
        <taxon>Shewanellaceae</taxon>
        <taxon>Shewanella</taxon>
    </lineage>
</organism>
<dbReference type="SUPFAM" id="SSF51556">
    <property type="entry name" value="Metallo-dependent hydrolases"/>
    <property type="match status" value="1"/>
</dbReference>
<dbReference type="SUPFAM" id="SSF51338">
    <property type="entry name" value="Composite domain of metallo-dependent hydrolases"/>
    <property type="match status" value="2"/>
</dbReference>
<dbReference type="InterPro" id="IPR032466">
    <property type="entry name" value="Metal_Hydrolase"/>
</dbReference>
<evidence type="ECO:0000313" key="6">
    <source>
        <dbReference type="EMBL" id="MCL1125317.1"/>
    </source>
</evidence>
<dbReference type="EC" id="3.5.2.2" evidence="6"/>
<evidence type="ECO:0000256" key="3">
    <source>
        <dbReference type="ARBA" id="ARBA00022723"/>
    </source>
</evidence>
<reference evidence="6 7" key="1">
    <citation type="submission" date="2022-01" db="EMBL/GenBank/DDBJ databases">
        <title>Whole genome-based taxonomy of the Shewanellaceae.</title>
        <authorList>
            <person name="Martin-Rodriguez A.J."/>
        </authorList>
    </citation>
    <scope>NUCLEOTIDE SEQUENCE [LARGE SCALE GENOMIC DNA]</scope>
    <source>
        <strain evidence="6 7">DSM 17177</strain>
    </source>
</reference>
<dbReference type="Gene3D" id="3.20.20.140">
    <property type="entry name" value="Metal-dependent hydrolases"/>
    <property type="match status" value="1"/>
</dbReference>
<sequence length="480" mass="52268">MSILIKGGTVVNADTSFLADVYCEDCLIKGVGEHLNVPSTAEVIDASGQYVMPGGIDPHTHMQLPFMGTVASEDFYTGTAAGLAGGTTSIIDFVIPAPKQSLMEAYNEWRGWAEKSAADYSFHVAVTWWDESVHRDMGTLVADHGVNSFKHFMAYKNAIMADDEILVNSFRRCVELGAIPTVHAENGELVFQLQKEMLAQGITGPEGHPLSRPPAVEGEAANRAIKIAEVMNAPLYVVHVSCKDSLDAIVKARNAGQRVYGECLAGHLLVDDSVYQNPDFTFAAAHVMSPPFRSKPHQEALWQGLQSGNLQTTATDHCCFCADQKAMGKDDFSQIPNGTAGVEDRMTVLWDAGVNTGRLTMSEFVAATSTNAAKIFNVYPRKGVISVGSDADIVVWDPQGSRTISAKTHYQNIDFNIFEGRKVKGIASHTISNGNLVWVDGDLRAVRGAGRYIKRPAFHPMFKAMDTFKQQHTQGAVKRK</sequence>
<keyword evidence="4 6" id="KW-0378">Hydrolase</keyword>
<dbReference type="InterPro" id="IPR050378">
    <property type="entry name" value="Metallo-dep_Hydrolases_sf"/>
</dbReference>
<dbReference type="InterPro" id="IPR011778">
    <property type="entry name" value="Hydantoinase/dihydroPyrase"/>
</dbReference>
<protein>
    <submittedName>
        <fullName evidence="6">Dihydropyrimidinase</fullName>
        <ecNumber evidence="6">3.5.2.2</ecNumber>
    </submittedName>
</protein>
<dbReference type="RefSeq" id="WP_248940631.1">
    <property type="nucleotide sequence ID" value="NZ_JAKIKS010000045.1"/>
</dbReference>
<evidence type="ECO:0000313" key="7">
    <source>
        <dbReference type="Proteomes" id="UP001203423"/>
    </source>
</evidence>
<dbReference type="EMBL" id="JAKIKS010000045">
    <property type="protein sequence ID" value="MCL1125317.1"/>
    <property type="molecule type" value="Genomic_DNA"/>
</dbReference>
<comment type="cofactor">
    <cofactor evidence="1">
        <name>Zn(2+)</name>
        <dbReference type="ChEBI" id="CHEBI:29105"/>
    </cofactor>
</comment>
<dbReference type="InterPro" id="IPR006680">
    <property type="entry name" value="Amidohydro-rel"/>
</dbReference>
<proteinExistence type="inferred from homology"/>
<keyword evidence="3" id="KW-0479">Metal-binding</keyword>
<comment type="caution">
    <text evidence="6">The sequence shown here is derived from an EMBL/GenBank/DDBJ whole genome shotgun (WGS) entry which is preliminary data.</text>
</comment>
<dbReference type="CDD" id="cd01314">
    <property type="entry name" value="D-HYD"/>
    <property type="match status" value="1"/>
</dbReference>
<dbReference type="PANTHER" id="PTHR11647:SF1">
    <property type="entry name" value="COLLAPSIN RESPONSE MEDIATOR PROTEIN"/>
    <property type="match status" value="1"/>
</dbReference>
<dbReference type="Gene3D" id="2.30.40.10">
    <property type="entry name" value="Urease, subunit C, domain 1"/>
    <property type="match status" value="1"/>
</dbReference>